<evidence type="ECO:0000256" key="1">
    <source>
        <dbReference type="ARBA" id="ARBA00022676"/>
    </source>
</evidence>
<evidence type="ECO:0000256" key="2">
    <source>
        <dbReference type="ARBA" id="ARBA00022679"/>
    </source>
</evidence>
<dbReference type="Pfam" id="PF01075">
    <property type="entry name" value="Glyco_transf_9"/>
    <property type="match status" value="1"/>
</dbReference>
<gene>
    <name evidence="3" type="ORF">V0U35_12265</name>
</gene>
<keyword evidence="1 3" id="KW-0328">Glycosyltransferase</keyword>
<dbReference type="RefSeq" id="WP_330197014.1">
    <property type="nucleotide sequence ID" value="NZ_JAZDRO010000005.1"/>
</dbReference>
<organism evidence="3 4">
    <name type="scientific">Hyphobacterium marinum</name>
    <dbReference type="NCBI Taxonomy" id="3116574"/>
    <lineage>
        <taxon>Bacteria</taxon>
        <taxon>Pseudomonadati</taxon>
        <taxon>Pseudomonadota</taxon>
        <taxon>Alphaproteobacteria</taxon>
        <taxon>Maricaulales</taxon>
        <taxon>Maricaulaceae</taxon>
        <taxon>Hyphobacterium</taxon>
    </lineage>
</organism>
<dbReference type="EC" id="2.4.-.-" evidence="3"/>
<dbReference type="InterPro" id="IPR051199">
    <property type="entry name" value="LPS_LOS_Heptosyltrfase"/>
</dbReference>
<keyword evidence="2 3" id="KW-0808">Transferase</keyword>
<name>A0ABU7M0W2_9PROT</name>
<dbReference type="PANTHER" id="PTHR30160">
    <property type="entry name" value="TETRAACYLDISACCHARIDE 4'-KINASE-RELATED"/>
    <property type="match status" value="1"/>
</dbReference>
<dbReference type="CDD" id="cd03789">
    <property type="entry name" value="GT9_LPS_heptosyltransferase"/>
    <property type="match status" value="1"/>
</dbReference>
<dbReference type="PANTHER" id="PTHR30160:SF1">
    <property type="entry name" value="LIPOPOLYSACCHARIDE 1,2-N-ACETYLGLUCOSAMINETRANSFERASE-RELATED"/>
    <property type="match status" value="1"/>
</dbReference>
<dbReference type="GO" id="GO:0016757">
    <property type="term" value="F:glycosyltransferase activity"/>
    <property type="evidence" value="ECO:0007669"/>
    <property type="project" value="UniProtKB-KW"/>
</dbReference>
<evidence type="ECO:0000313" key="4">
    <source>
        <dbReference type="Proteomes" id="UP001310692"/>
    </source>
</evidence>
<accession>A0ABU7M0W2</accession>
<comment type="caution">
    <text evidence="3">The sequence shown here is derived from an EMBL/GenBank/DDBJ whole genome shotgun (WGS) entry which is preliminary data.</text>
</comment>
<proteinExistence type="predicted"/>
<sequence length="318" mass="34567">MERILFITSTRIGDAVINSGVLDHLVRTRPDARFTIACGKLAQPILENTPRLDRIIIVNKKPLGLHWLGLWRRVAGTKWDLVVDMRGSAIAALLRADVRKTLRSTKIPMHKVREAAGVLRLEPPPLPKIHLPEDAETRAAGLFPTGRQVLAVCPSASLPFKMWPGDRFGELVKRMVGPGGPMAGALVVIFGGPGDEVHAKPIHEALPDAGVFDLTGKLYLTDVAACLARARLFIGNDSGVMHISAAMGTPTLGLFGPSDERLYGPYGEQCAVVRGARNFDTIQDETPNWKAHPTSLLMDLSVDAAFEAATRLLERTKT</sequence>
<evidence type="ECO:0000313" key="3">
    <source>
        <dbReference type="EMBL" id="MEE2567453.1"/>
    </source>
</evidence>
<dbReference type="InterPro" id="IPR002201">
    <property type="entry name" value="Glyco_trans_9"/>
</dbReference>
<reference evidence="3 4" key="1">
    <citation type="submission" date="2024-01" db="EMBL/GenBank/DDBJ databases">
        <title>Hyphobacterium bacterium isolated from marine sediment.</title>
        <authorList>
            <person name="Zhao S."/>
        </authorList>
    </citation>
    <scope>NUCLEOTIDE SEQUENCE [LARGE SCALE GENOMIC DNA]</scope>
    <source>
        <strain evidence="3 4">Y60-23</strain>
    </source>
</reference>
<dbReference type="Proteomes" id="UP001310692">
    <property type="component" value="Unassembled WGS sequence"/>
</dbReference>
<keyword evidence="4" id="KW-1185">Reference proteome</keyword>
<protein>
    <submittedName>
        <fullName evidence="3">Glycosyltransferase family 9 protein</fullName>
        <ecNumber evidence="3">2.4.-.-</ecNumber>
    </submittedName>
</protein>
<dbReference type="Gene3D" id="3.40.50.2000">
    <property type="entry name" value="Glycogen Phosphorylase B"/>
    <property type="match status" value="2"/>
</dbReference>
<dbReference type="EMBL" id="JAZDRO010000005">
    <property type="protein sequence ID" value="MEE2567453.1"/>
    <property type="molecule type" value="Genomic_DNA"/>
</dbReference>
<dbReference type="SUPFAM" id="SSF53756">
    <property type="entry name" value="UDP-Glycosyltransferase/glycogen phosphorylase"/>
    <property type="match status" value="1"/>
</dbReference>